<evidence type="ECO:0000313" key="1">
    <source>
        <dbReference type="EMBL" id="KRG29542.1"/>
    </source>
</evidence>
<accession>A0A0Q9Z9F8</accession>
<evidence type="ECO:0000313" key="2">
    <source>
        <dbReference type="Proteomes" id="UP000051643"/>
    </source>
</evidence>
<name>A0A0Q9Z9F8_9FLAO</name>
<organism evidence="1 2">
    <name type="scientific">Salegentibacter mishustinae</name>
    <dbReference type="NCBI Taxonomy" id="270918"/>
    <lineage>
        <taxon>Bacteria</taxon>
        <taxon>Pseudomonadati</taxon>
        <taxon>Bacteroidota</taxon>
        <taxon>Flavobacteriia</taxon>
        <taxon>Flavobacteriales</taxon>
        <taxon>Flavobacteriaceae</taxon>
        <taxon>Salegentibacter</taxon>
    </lineage>
</organism>
<keyword evidence="2" id="KW-1185">Reference proteome</keyword>
<gene>
    <name evidence="1" type="ORF">APR42_16140</name>
</gene>
<dbReference type="EMBL" id="LKTP01000008">
    <property type="protein sequence ID" value="KRG29542.1"/>
    <property type="molecule type" value="Genomic_DNA"/>
</dbReference>
<protein>
    <submittedName>
        <fullName evidence="1">Uncharacterized protein</fullName>
    </submittedName>
</protein>
<dbReference type="Proteomes" id="UP000051643">
    <property type="component" value="Unassembled WGS sequence"/>
</dbReference>
<proteinExistence type="predicted"/>
<dbReference type="AlphaFoldDB" id="A0A0Q9Z9F8"/>
<sequence length="106" mass="12301">MPTTAPAIRTKTNTLVIPFFKSEFSPKKWPALKRKPTKKMTPRMIGNIFLIVSEISATESSIPPICAKSDVDSNKKNVDRKIDFFITKDFKFLTRFRYEKIRNLMT</sequence>
<reference evidence="1" key="1">
    <citation type="submission" date="2015-10" db="EMBL/GenBank/DDBJ databases">
        <title>Draft genome sequence of Salegentibacter mishustinae KCTC 12263.</title>
        <authorList>
            <person name="Lin W."/>
            <person name="Zheng Q."/>
        </authorList>
    </citation>
    <scope>NUCLEOTIDE SEQUENCE [LARGE SCALE GENOMIC DNA]</scope>
    <source>
        <strain evidence="1">KCTC 12263</strain>
    </source>
</reference>
<comment type="caution">
    <text evidence="1">The sequence shown here is derived from an EMBL/GenBank/DDBJ whole genome shotgun (WGS) entry which is preliminary data.</text>
</comment>
<dbReference type="STRING" id="270918.APR42_16140"/>